<dbReference type="EMBL" id="JAGKQQ010000001">
    <property type="protein sequence ID" value="MBP3955435.1"/>
    <property type="molecule type" value="Genomic_DNA"/>
</dbReference>
<evidence type="ECO:0000313" key="3">
    <source>
        <dbReference type="Proteomes" id="UP000676565"/>
    </source>
</evidence>
<evidence type="ECO:0000313" key="2">
    <source>
        <dbReference type="EMBL" id="MBP3955435.1"/>
    </source>
</evidence>
<keyword evidence="3" id="KW-1185">Reference proteome</keyword>
<organism evidence="2 3">
    <name type="scientific">Gemmata palustris</name>
    <dbReference type="NCBI Taxonomy" id="2822762"/>
    <lineage>
        <taxon>Bacteria</taxon>
        <taxon>Pseudomonadati</taxon>
        <taxon>Planctomycetota</taxon>
        <taxon>Planctomycetia</taxon>
        <taxon>Gemmatales</taxon>
        <taxon>Gemmataceae</taxon>
        <taxon>Gemmata</taxon>
    </lineage>
</organism>
<proteinExistence type="predicted"/>
<protein>
    <submittedName>
        <fullName evidence="2">Uncharacterized protein</fullName>
    </submittedName>
</protein>
<sequence>MNRMHRPGLTLWHTAVCCLLVAMSTTLTMKPEPVGYSPESRRAMNALVASTSQPKGYAVYDSGTRADQIAELWGVTDLAKAEAVLKLLDGKRFRESGL</sequence>
<feature type="signal peptide" evidence="1">
    <location>
        <begin position="1"/>
        <end position="29"/>
    </location>
</feature>
<name>A0ABS5BNY3_9BACT</name>
<feature type="chain" id="PRO_5047330075" evidence="1">
    <location>
        <begin position="30"/>
        <end position="98"/>
    </location>
</feature>
<evidence type="ECO:0000256" key="1">
    <source>
        <dbReference type="SAM" id="SignalP"/>
    </source>
</evidence>
<dbReference type="RefSeq" id="WP_210653512.1">
    <property type="nucleotide sequence ID" value="NZ_JAGKQQ010000001.1"/>
</dbReference>
<accession>A0ABS5BNY3</accession>
<reference evidence="2 3" key="1">
    <citation type="submission" date="2021-04" db="EMBL/GenBank/DDBJ databases">
        <authorList>
            <person name="Ivanova A."/>
        </authorList>
    </citation>
    <scope>NUCLEOTIDE SEQUENCE [LARGE SCALE GENOMIC DNA]</scope>
    <source>
        <strain evidence="2 3">G18</strain>
    </source>
</reference>
<keyword evidence="1" id="KW-0732">Signal</keyword>
<comment type="caution">
    <text evidence="2">The sequence shown here is derived from an EMBL/GenBank/DDBJ whole genome shotgun (WGS) entry which is preliminary data.</text>
</comment>
<gene>
    <name evidence="2" type="ORF">J8F10_09090</name>
</gene>
<dbReference type="Proteomes" id="UP000676565">
    <property type="component" value="Unassembled WGS sequence"/>
</dbReference>